<dbReference type="PANTHER" id="PTHR48047:SF229">
    <property type="entry name" value="UDP-GLYCOSYLTRANSFERASE 73C3-RELATED"/>
    <property type="match status" value="1"/>
</dbReference>
<evidence type="ECO:0000256" key="2">
    <source>
        <dbReference type="ARBA" id="ARBA00022676"/>
    </source>
</evidence>
<accession>A0A803Q448</accession>
<dbReference type="AlphaFoldDB" id="A0A803Q448"/>
<dbReference type="EnsemblPlants" id="evm.model.07.1863">
    <property type="protein sequence ID" value="cds.evm.model.07.1863"/>
    <property type="gene ID" value="evm.TU.07.1863"/>
</dbReference>
<dbReference type="Gramene" id="evm.model.07.1863">
    <property type="protein sequence ID" value="cds.evm.model.07.1863"/>
    <property type="gene ID" value="evm.TU.07.1863"/>
</dbReference>
<reference evidence="4" key="1">
    <citation type="submission" date="2018-11" db="EMBL/GenBank/DDBJ databases">
        <authorList>
            <person name="Grassa J C."/>
        </authorList>
    </citation>
    <scope>NUCLEOTIDE SEQUENCE [LARGE SCALE GENOMIC DNA]</scope>
</reference>
<dbReference type="Proteomes" id="UP000596661">
    <property type="component" value="Chromosome 7"/>
</dbReference>
<dbReference type="GO" id="GO:0035251">
    <property type="term" value="F:UDP-glucosyltransferase activity"/>
    <property type="evidence" value="ECO:0007669"/>
    <property type="project" value="TreeGrafter"/>
</dbReference>
<protein>
    <submittedName>
        <fullName evidence="4">Uncharacterized protein</fullName>
    </submittedName>
</protein>
<organism evidence="4 5">
    <name type="scientific">Cannabis sativa</name>
    <name type="common">Hemp</name>
    <name type="synonym">Marijuana</name>
    <dbReference type="NCBI Taxonomy" id="3483"/>
    <lineage>
        <taxon>Eukaryota</taxon>
        <taxon>Viridiplantae</taxon>
        <taxon>Streptophyta</taxon>
        <taxon>Embryophyta</taxon>
        <taxon>Tracheophyta</taxon>
        <taxon>Spermatophyta</taxon>
        <taxon>Magnoliopsida</taxon>
        <taxon>eudicotyledons</taxon>
        <taxon>Gunneridae</taxon>
        <taxon>Pentapetalae</taxon>
        <taxon>rosids</taxon>
        <taxon>fabids</taxon>
        <taxon>Rosales</taxon>
        <taxon>Cannabaceae</taxon>
        <taxon>Cannabis</taxon>
    </lineage>
</organism>
<dbReference type="EMBL" id="UZAU01000675">
    <property type="status" value="NOT_ANNOTATED_CDS"/>
    <property type="molecule type" value="Genomic_DNA"/>
</dbReference>
<reference evidence="4" key="2">
    <citation type="submission" date="2021-03" db="UniProtKB">
        <authorList>
            <consortium name="EnsemblPlants"/>
        </authorList>
    </citation>
    <scope>IDENTIFICATION</scope>
</reference>
<evidence type="ECO:0000256" key="3">
    <source>
        <dbReference type="ARBA" id="ARBA00022679"/>
    </source>
</evidence>
<keyword evidence="5" id="KW-1185">Reference proteome</keyword>
<evidence type="ECO:0000256" key="1">
    <source>
        <dbReference type="ARBA" id="ARBA00009995"/>
    </source>
</evidence>
<evidence type="ECO:0000313" key="5">
    <source>
        <dbReference type="Proteomes" id="UP000596661"/>
    </source>
</evidence>
<keyword evidence="2" id="KW-0328">Glycosyltransferase</keyword>
<proteinExistence type="inferred from homology"/>
<dbReference type="Gene3D" id="3.40.50.2000">
    <property type="entry name" value="Glycogen Phosphorylase B"/>
    <property type="match status" value="2"/>
</dbReference>
<dbReference type="InterPro" id="IPR002213">
    <property type="entry name" value="UDP_glucos_trans"/>
</dbReference>
<dbReference type="PANTHER" id="PTHR48047">
    <property type="entry name" value="GLYCOSYLTRANSFERASE"/>
    <property type="match status" value="1"/>
</dbReference>
<sequence>MGIRAKELHHFILFPLMGQGHLIPMVDIARMLAERGVIITIFTTTQNAARFEGVLNRAKETGLRINLVQFNFPYVEAELPQGCESLDMLPSPELGEKMFCSTSLLQKPMEIMIPDLMPRPTCVIADPYLPWTINKTRKLSLEASDKPFIWVVRESKTNRYEELENWFKEYEFKERTKGRGVVIRGQAPQVLILSHPSIGAFLTHCGWNSTLEAISVGVPMVTWPLFANQLLNEKLVAQVLKIAVTLGSKYIEQGEEYRIMVKNETIKIAIEKVLDDQGEESIERRKRAKKLGEMGKRVVEESGSSHHNMTLFLEELGAKSY</sequence>
<dbReference type="FunFam" id="3.40.50.2000:FF:000056">
    <property type="entry name" value="Glycosyltransferase"/>
    <property type="match status" value="1"/>
</dbReference>
<name>A0A803Q448_CANSA</name>
<evidence type="ECO:0000313" key="4">
    <source>
        <dbReference type="EnsemblPlants" id="cds.evm.model.07.1863"/>
    </source>
</evidence>
<comment type="similarity">
    <text evidence="1">Belongs to the UDP-glycosyltransferase family.</text>
</comment>
<dbReference type="SUPFAM" id="SSF53756">
    <property type="entry name" value="UDP-Glycosyltransferase/glycogen phosphorylase"/>
    <property type="match status" value="2"/>
</dbReference>
<dbReference type="OMA" id="YEELENW"/>
<keyword evidence="3" id="KW-0808">Transferase</keyword>
<dbReference type="Pfam" id="PF00201">
    <property type="entry name" value="UDPGT"/>
    <property type="match status" value="1"/>
</dbReference>
<dbReference type="CDD" id="cd03784">
    <property type="entry name" value="GT1_Gtf-like"/>
    <property type="match status" value="1"/>
</dbReference>